<evidence type="ECO:0000313" key="1">
    <source>
        <dbReference type="EMBL" id="JAH80128.1"/>
    </source>
</evidence>
<proteinExistence type="predicted"/>
<reference evidence="1" key="2">
    <citation type="journal article" date="2015" name="Fish Shellfish Immunol.">
        <title>Early steps in the European eel (Anguilla anguilla)-Vibrio vulnificus interaction in the gills: Role of the RtxA13 toxin.</title>
        <authorList>
            <person name="Callol A."/>
            <person name="Pajuelo D."/>
            <person name="Ebbesson L."/>
            <person name="Teles M."/>
            <person name="MacKenzie S."/>
            <person name="Amaro C."/>
        </authorList>
    </citation>
    <scope>NUCLEOTIDE SEQUENCE</scope>
</reference>
<protein>
    <submittedName>
        <fullName evidence="1">Uncharacterized protein</fullName>
    </submittedName>
</protein>
<name>A0A0E9VSA0_ANGAN</name>
<sequence>MSCLRLSCRMVP</sequence>
<dbReference type="EMBL" id="GBXM01028449">
    <property type="protein sequence ID" value="JAH80128.1"/>
    <property type="molecule type" value="Transcribed_RNA"/>
</dbReference>
<accession>A0A0E9VSA0</accession>
<reference evidence="1" key="1">
    <citation type="submission" date="2014-11" db="EMBL/GenBank/DDBJ databases">
        <authorList>
            <person name="Amaro Gonzalez C."/>
        </authorList>
    </citation>
    <scope>NUCLEOTIDE SEQUENCE</scope>
</reference>
<organism evidence="1">
    <name type="scientific">Anguilla anguilla</name>
    <name type="common">European freshwater eel</name>
    <name type="synonym">Muraena anguilla</name>
    <dbReference type="NCBI Taxonomy" id="7936"/>
    <lineage>
        <taxon>Eukaryota</taxon>
        <taxon>Metazoa</taxon>
        <taxon>Chordata</taxon>
        <taxon>Craniata</taxon>
        <taxon>Vertebrata</taxon>
        <taxon>Euteleostomi</taxon>
        <taxon>Actinopterygii</taxon>
        <taxon>Neopterygii</taxon>
        <taxon>Teleostei</taxon>
        <taxon>Anguilliformes</taxon>
        <taxon>Anguillidae</taxon>
        <taxon>Anguilla</taxon>
    </lineage>
</organism>